<evidence type="ECO:0000313" key="5">
    <source>
        <dbReference type="Proteomes" id="UP000070612"/>
    </source>
</evidence>
<evidence type="ECO:0000313" key="3">
    <source>
        <dbReference type="EMBL" id="KWX26139.1"/>
    </source>
</evidence>
<dbReference type="PATRIC" id="fig|59750.3.peg.525"/>
<proteinExistence type="predicted"/>
<accession>A0A132PUV0</accession>
<dbReference type="STRING" id="59750.AWC31_35335"/>
<dbReference type="SUPFAM" id="SSF53756">
    <property type="entry name" value="UDP-Glycosyltransferase/glycogen phosphorylase"/>
    <property type="match status" value="1"/>
</dbReference>
<dbReference type="OrthoDB" id="9794513at2"/>
<evidence type="ECO:0000313" key="6">
    <source>
        <dbReference type="Proteomes" id="UP000193964"/>
    </source>
</evidence>
<dbReference type="InterPro" id="IPR001296">
    <property type="entry name" value="Glyco_trans_1"/>
</dbReference>
<dbReference type="EMBL" id="LQQA01000030">
    <property type="protein sequence ID" value="ORX11916.1"/>
    <property type="molecule type" value="Genomic_DNA"/>
</dbReference>
<evidence type="ECO:0000256" key="1">
    <source>
        <dbReference type="ARBA" id="ARBA00022679"/>
    </source>
</evidence>
<dbReference type="EMBL" id="LGTW01000001">
    <property type="protein sequence ID" value="KWX26139.1"/>
    <property type="molecule type" value="Genomic_DNA"/>
</dbReference>
<dbReference type="Gene3D" id="3.40.50.2000">
    <property type="entry name" value="Glycogen Phosphorylase B"/>
    <property type="match status" value="1"/>
</dbReference>
<evidence type="ECO:0000259" key="2">
    <source>
        <dbReference type="Pfam" id="PF00534"/>
    </source>
</evidence>
<dbReference type="GO" id="GO:0016757">
    <property type="term" value="F:glycosyltransferase activity"/>
    <property type="evidence" value="ECO:0007669"/>
    <property type="project" value="InterPro"/>
</dbReference>
<dbReference type="Pfam" id="PF00534">
    <property type="entry name" value="Glycos_transf_1"/>
    <property type="match status" value="1"/>
</dbReference>
<dbReference type="AlphaFoldDB" id="A0A132PUV0"/>
<keyword evidence="5" id="KW-1185">Reference proteome</keyword>
<reference evidence="3 5" key="1">
    <citation type="submission" date="2015-07" db="EMBL/GenBank/DDBJ databases">
        <title>A draft genome sequence of Mycobacterium wolinskyi.</title>
        <authorList>
            <person name="de Man T.J."/>
            <person name="Perry K.A."/>
            <person name="Coulliette A.D."/>
            <person name="Jensen B."/>
            <person name="Toney N.C."/>
            <person name="Limbago B.M."/>
            <person name="Noble-Wang J."/>
        </authorList>
    </citation>
    <scope>NUCLEOTIDE SEQUENCE [LARGE SCALE GENOMIC DNA]</scope>
    <source>
        <strain evidence="3 5">CDC_01</strain>
    </source>
</reference>
<protein>
    <submittedName>
        <fullName evidence="3">Glycosyl transferase</fullName>
    </submittedName>
</protein>
<dbReference type="Proteomes" id="UP000193964">
    <property type="component" value="Unassembled WGS sequence"/>
</dbReference>
<dbReference type="Proteomes" id="UP000070612">
    <property type="component" value="Unassembled WGS sequence"/>
</dbReference>
<comment type="caution">
    <text evidence="3">The sequence shown here is derived from an EMBL/GenBank/DDBJ whole genome shotgun (WGS) entry which is preliminary data.</text>
</comment>
<reference evidence="4 6" key="2">
    <citation type="submission" date="2016-01" db="EMBL/GenBank/DDBJ databases">
        <title>The new phylogeny of the genus Mycobacterium.</title>
        <authorList>
            <person name="Tarcisio F."/>
            <person name="Conor M."/>
            <person name="Antonella G."/>
            <person name="Elisabetta G."/>
            <person name="Giulia F.S."/>
            <person name="Sara T."/>
            <person name="Anna F."/>
            <person name="Clotilde B."/>
            <person name="Roberto B."/>
            <person name="Veronica D.S."/>
            <person name="Fabio R."/>
            <person name="Monica P."/>
            <person name="Olivier J."/>
            <person name="Enrico T."/>
            <person name="Nicola S."/>
        </authorList>
    </citation>
    <scope>NUCLEOTIDE SEQUENCE [LARGE SCALE GENOMIC DNA]</scope>
    <source>
        <strain evidence="4 6">ATCC 700010</strain>
    </source>
</reference>
<sequence length="323" mass="35762">MDEDFTRTLLAWHVHGSWMESFTAGRHRYLVPLNAERDADGRGLCGRDWPRAQEISIGELRDQDVDLVVLQRPEELELAAEWLGRRPGIDVPAVYVEHNAPRPFAVDSTHPLAGRRDIPLVHVTDFNRLMWDNGVAPTTVITHGIADPGNFYTGDVAAAATMINEPLRRWRTVGADLLSELCAHVPIDVWGIDTLELNRPGGRSAVRGKGDVPRNRLWRQIARRRVYVHTARWTSLGLSLVEAMYLGMPVVAVASTEAPQVVPAEAGVVSSDVATLAYALQGFVTDTAAATVAGKAAREFAMAHFSLDRFLGEWDRVIEECCR</sequence>
<keyword evidence="1 3" id="KW-0808">Transferase</keyword>
<evidence type="ECO:0000313" key="4">
    <source>
        <dbReference type="EMBL" id="ORX11916.1"/>
    </source>
</evidence>
<gene>
    <name evidence="3" type="ORF">AFM11_02560</name>
    <name evidence="4" type="ORF">AWC31_35335</name>
</gene>
<feature type="domain" description="Glycosyl transferase family 1" evidence="2">
    <location>
        <begin position="208"/>
        <end position="299"/>
    </location>
</feature>
<name>A0A132PUV0_9MYCO</name>
<organism evidence="3 5">
    <name type="scientific">Mycolicibacterium wolinskyi</name>
    <dbReference type="NCBI Taxonomy" id="59750"/>
    <lineage>
        <taxon>Bacteria</taxon>
        <taxon>Bacillati</taxon>
        <taxon>Actinomycetota</taxon>
        <taxon>Actinomycetes</taxon>
        <taxon>Mycobacteriales</taxon>
        <taxon>Mycobacteriaceae</taxon>
        <taxon>Mycolicibacterium</taxon>
    </lineage>
</organism>
<dbReference type="RefSeq" id="WP_067843331.1">
    <property type="nucleotide sequence ID" value="NZ_JACKUA010000032.1"/>
</dbReference>